<dbReference type="EMBL" id="DNAN01000681">
    <property type="protein sequence ID" value="HAW77909.1"/>
    <property type="molecule type" value="Genomic_DNA"/>
</dbReference>
<dbReference type="InterPro" id="IPR045864">
    <property type="entry name" value="aa-tRNA-synth_II/BPL/LPL"/>
</dbReference>
<keyword evidence="4" id="KW-0067">ATP-binding</keyword>
<proteinExistence type="predicted"/>
<keyword evidence="7" id="KW-0648">Protein biosynthesis</keyword>
<dbReference type="EC" id="6.1.1.6" evidence="7"/>
<keyword evidence="3" id="KW-0547">Nucleotide-binding</keyword>
<dbReference type="GO" id="GO:0016740">
    <property type="term" value="F:transferase activity"/>
    <property type="evidence" value="ECO:0007669"/>
    <property type="project" value="UniProtKB-KW"/>
</dbReference>
<evidence type="ECO:0000256" key="4">
    <source>
        <dbReference type="ARBA" id="ARBA00022840"/>
    </source>
</evidence>
<name>A0A350P9E2_9ALTE</name>
<dbReference type="RefSeq" id="WP_272965782.1">
    <property type="nucleotide sequence ID" value="NZ_CALBIY010000008.1"/>
</dbReference>
<dbReference type="InterPro" id="IPR004364">
    <property type="entry name" value="Aa-tRNA-synt_II"/>
</dbReference>
<protein>
    <submittedName>
        <fullName evidence="7">Elongation factor P lysine(34) lysyltransferase</fullName>
        <ecNumber evidence="7">6.1.1.6</ecNumber>
    </submittedName>
</protein>
<dbReference type="Proteomes" id="UP000264779">
    <property type="component" value="Unassembled WGS sequence"/>
</dbReference>
<dbReference type="GO" id="GO:0003746">
    <property type="term" value="F:translation elongation factor activity"/>
    <property type="evidence" value="ECO:0007669"/>
    <property type="project" value="UniProtKB-KW"/>
</dbReference>
<dbReference type="Proteomes" id="UP000263517">
    <property type="component" value="Unassembled WGS sequence"/>
</dbReference>
<dbReference type="Pfam" id="PF00152">
    <property type="entry name" value="tRNA-synt_2"/>
    <property type="match status" value="1"/>
</dbReference>
<keyword evidence="2 7" id="KW-0436">Ligase</keyword>
<evidence type="ECO:0000256" key="3">
    <source>
        <dbReference type="ARBA" id="ARBA00022741"/>
    </source>
</evidence>
<comment type="catalytic activity">
    <reaction evidence="5">
        <text>D-beta-lysine + L-lysyl-[protein] + ATP = N(6)-((3R)-3,6-diaminohexanoyl)-L-lysyl-[protein] + AMP + diphosphate + H(+)</text>
        <dbReference type="Rhea" id="RHEA:83435"/>
        <dbReference type="Rhea" id="RHEA-COMP:9752"/>
        <dbReference type="Rhea" id="RHEA-COMP:20131"/>
        <dbReference type="ChEBI" id="CHEBI:15378"/>
        <dbReference type="ChEBI" id="CHEBI:29969"/>
        <dbReference type="ChEBI" id="CHEBI:30616"/>
        <dbReference type="ChEBI" id="CHEBI:33019"/>
        <dbReference type="ChEBI" id="CHEBI:84138"/>
        <dbReference type="ChEBI" id="CHEBI:156053"/>
        <dbReference type="ChEBI" id="CHEBI:456215"/>
    </reaction>
    <physiologicalReaction direction="left-to-right" evidence="5">
        <dbReference type="Rhea" id="RHEA:83436"/>
    </physiologicalReaction>
</comment>
<dbReference type="GO" id="GO:0005524">
    <property type="term" value="F:ATP binding"/>
    <property type="evidence" value="ECO:0007669"/>
    <property type="project" value="UniProtKB-KW"/>
</dbReference>
<dbReference type="PROSITE" id="PS50862">
    <property type="entry name" value="AA_TRNA_LIGASE_II"/>
    <property type="match status" value="1"/>
</dbReference>
<dbReference type="InterPro" id="IPR006195">
    <property type="entry name" value="aa-tRNA-synth_II"/>
</dbReference>
<evidence type="ECO:0000256" key="5">
    <source>
        <dbReference type="ARBA" id="ARBA00052794"/>
    </source>
</evidence>
<organism evidence="7 9">
    <name type="scientific">Alteromonas australica</name>
    <dbReference type="NCBI Taxonomy" id="589873"/>
    <lineage>
        <taxon>Bacteria</taxon>
        <taxon>Pseudomonadati</taxon>
        <taxon>Pseudomonadota</taxon>
        <taxon>Gammaproteobacteria</taxon>
        <taxon>Alteromonadales</taxon>
        <taxon>Alteromonadaceae</taxon>
        <taxon>Alteromonas/Salinimonas group</taxon>
        <taxon>Alteromonas</taxon>
    </lineage>
</organism>
<keyword evidence="7" id="KW-0808">Transferase</keyword>
<dbReference type="PANTHER" id="PTHR42918:SF6">
    <property type="entry name" value="ELONGATION FACTOR P--(R)-BETA-LYSINE LIGASE"/>
    <property type="match status" value="1"/>
</dbReference>
<dbReference type="GO" id="GO:0004824">
    <property type="term" value="F:lysine-tRNA ligase activity"/>
    <property type="evidence" value="ECO:0007669"/>
    <property type="project" value="UniProtKB-EC"/>
</dbReference>
<dbReference type="GO" id="GO:0000049">
    <property type="term" value="F:tRNA binding"/>
    <property type="evidence" value="ECO:0007669"/>
    <property type="project" value="TreeGrafter"/>
</dbReference>
<dbReference type="NCBIfam" id="NF006828">
    <property type="entry name" value="PRK09350.1"/>
    <property type="match status" value="1"/>
</dbReference>
<dbReference type="PANTHER" id="PTHR42918">
    <property type="entry name" value="LYSYL-TRNA SYNTHETASE"/>
    <property type="match status" value="1"/>
</dbReference>
<sequence>MHHWQPTTSHENRLARAKLLSTIRDFFAQRDVLEVDTPVLSHGTVTDEHLDGFCTEFHYDESGKPTTLYLQTSPEYAMKRLLCAQSGAIYQIGKAFRHEGEGRWHNPEFTMLEWYRPHFTHVELMEEVDALLMATLDTEPAYKMSYKEAFITYLRVDPLIACSDELLNAMEASGIDIDTPELLSDDAKLQLLFSVVIEPSIGQVRPCFIYGFPATQAALARINEEDSRTADRFEVYYKGAELANGFYELCAPEEQRNRFYQDNAKRKKANLPEKPIDEYFLAALASGLPDCAGVALGIDRLLMLKVGASHIREVINFPISRA</sequence>
<dbReference type="EMBL" id="DONK01000047">
    <property type="protein sequence ID" value="HBU50204.1"/>
    <property type="molecule type" value="Genomic_DNA"/>
</dbReference>
<evidence type="ECO:0000313" key="8">
    <source>
        <dbReference type="EMBL" id="HBU50204.1"/>
    </source>
</evidence>
<dbReference type="Gene3D" id="3.30.930.10">
    <property type="entry name" value="Bira Bifunctional Protein, Domain 2"/>
    <property type="match status" value="1"/>
</dbReference>
<reference evidence="9 10" key="1">
    <citation type="journal article" date="2018" name="Nat. Biotechnol.">
        <title>A standardized bacterial taxonomy based on genome phylogeny substantially revises the tree of life.</title>
        <authorList>
            <person name="Parks D.H."/>
            <person name="Chuvochina M."/>
            <person name="Waite D.W."/>
            <person name="Rinke C."/>
            <person name="Skarshewski A."/>
            <person name="Chaumeil P.A."/>
            <person name="Hugenholtz P."/>
        </authorList>
    </citation>
    <scope>NUCLEOTIDE SEQUENCE [LARGE SCALE GENOMIC DNA]</scope>
    <source>
        <strain evidence="8">UBA11621</strain>
        <strain evidence="7">UBA11978</strain>
    </source>
</reference>
<evidence type="ECO:0000313" key="9">
    <source>
        <dbReference type="Proteomes" id="UP000263517"/>
    </source>
</evidence>
<comment type="subunit">
    <text evidence="1">Homodimer.</text>
</comment>
<dbReference type="FunFam" id="3.30.930.10:FF:000017">
    <property type="entry name" value="Elongation factor P--(R)-beta-lysine ligase"/>
    <property type="match status" value="1"/>
</dbReference>
<dbReference type="NCBIfam" id="TIGR00462">
    <property type="entry name" value="genX"/>
    <property type="match status" value="1"/>
</dbReference>
<evidence type="ECO:0000256" key="2">
    <source>
        <dbReference type="ARBA" id="ARBA00022598"/>
    </source>
</evidence>
<dbReference type="InterPro" id="IPR004525">
    <property type="entry name" value="EpmA"/>
</dbReference>
<dbReference type="GO" id="GO:0006430">
    <property type="term" value="P:lysyl-tRNA aminoacylation"/>
    <property type="evidence" value="ECO:0007669"/>
    <property type="project" value="InterPro"/>
</dbReference>
<keyword evidence="7" id="KW-0251">Elongation factor</keyword>
<dbReference type="AlphaFoldDB" id="A0A350P9E2"/>
<dbReference type="GO" id="GO:0005829">
    <property type="term" value="C:cytosol"/>
    <property type="evidence" value="ECO:0007669"/>
    <property type="project" value="TreeGrafter"/>
</dbReference>
<evidence type="ECO:0000256" key="1">
    <source>
        <dbReference type="ARBA" id="ARBA00011738"/>
    </source>
</evidence>
<gene>
    <name evidence="7" type="ORF">DCW74_19505</name>
    <name evidence="8" type="ORF">DEB45_02990</name>
</gene>
<comment type="caution">
    <text evidence="7">The sequence shown here is derived from an EMBL/GenBank/DDBJ whole genome shotgun (WGS) entry which is preliminary data.</text>
</comment>
<evidence type="ECO:0000313" key="10">
    <source>
        <dbReference type="Proteomes" id="UP000264779"/>
    </source>
</evidence>
<accession>A0A350P9E2</accession>
<evidence type="ECO:0000259" key="6">
    <source>
        <dbReference type="PROSITE" id="PS50862"/>
    </source>
</evidence>
<dbReference type="SUPFAM" id="SSF55681">
    <property type="entry name" value="Class II aaRS and biotin synthetases"/>
    <property type="match status" value="1"/>
</dbReference>
<feature type="domain" description="Aminoacyl-transfer RNA synthetases class-II family profile" evidence="6">
    <location>
        <begin position="16"/>
        <end position="318"/>
    </location>
</feature>
<evidence type="ECO:0000313" key="7">
    <source>
        <dbReference type="EMBL" id="HAW77909.1"/>
    </source>
</evidence>